<keyword evidence="4" id="KW-1185">Reference proteome</keyword>
<feature type="region of interest" description="Disordered" evidence="1">
    <location>
        <begin position="60"/>
        <end position="92"/>
    </location>
</feature>
<proteinExistence type="predicted"/>
<evidence type="ECO:0000313" key="3">
    <source>
        <dbReference type="EMBL" id="MFC5368367.1"/>
    </source>
</evidence>
<dbReference type="AlphaFoldDB" id="A0ABD5RF47"/>
<reference evidence="3 4" key="1">
    <citation type="journal article" date="2019" name="Int. J. Syst. Evol. Microbiol.">
        <title>The Global Catalogue of Microorganisms (GCM) 10K type strain sequencing project: providing services to taxonomists for standard genome sequencing and annotation.</title>
        <authorList>
            <consortium name="The Broad Institute Genomics Platform"/>
            <consortium name="The Broad Institute Genome Sequencing Center for Infectious Disease"/>
            <person name="Wu L."/>
            <person name="Ma J."/>
        </authorList>
    </citation>
    <scope>NUCLEOTIDE SEQUENCE [LARGE SCALE GENOMIC DNA]</scope>
    <source>
        <strain evidence="3 4">CGMCC 1.12237</strain>
    </source>
</reference>
<comment type="caution">
    <text evidence="3">The sequence shown here is derived from an EMBL/GenBank/DDBJ whole genome shotgun (WGS) entry which is preliminary data.</text>
</comment>
<sequence length="92" mass="10065">MPEETIFTFERDMSTAEVAEYLRTVADKLAAGEGFTLESGEESVTLAPPGRVEFEVEVERETSASGGDAEIEVEFELEWDEDATGDGDLVID</sequence>
<dbReference type="NCBIfam" id="TIGR04354">
    <property type="entry name" value="amphi-Trp"/>
    <property type="match status" value="1"/>
</dbReference>
<gene>
    <name evidence="3" type="ORF">ACFPJ5_15665</name>
</gene>
<dbReference type="InterPro" id="IPR027598">
    <property type="entry name" value="Amphi-Trp_dom"/>
</dbReference>
<evidence type="ECO:0000256" key="1">
    <source>
        <dbReference type="SAM" id="MobiDB-lite"/>
    </source>
</evidence>
<organism evidence="3 4">
    <name type="scientific">Salinirubrum litoreum</name>
    <dbReference type="NCBI Taxonomy" id="1126234"/>
    <lineage>
        <taxon>Archaea</taxon>
        <taxon>Methanobacteriati</taxon>
        <taxon>Methanobacteriota</taxon>
        <taxon>Stenosarchaea group</taxon>
        <taxon>Halobacteria</taxon>
        <taxon>Halobacteriales</taxon>
        <taxon>Haloferacaceae</taxon>
        <taxon>Salinirubrum</taxon>
    </lineage>
</organism>
<evidence type="ECO:0000259" key="2">
    <source>
        <dbReference type="Pfam" id="PF20068"/>
    </source>
</evidence>
<dbReference type="EMBL" id="JBHSKX010000002">
    <property type="protein sequence ID" value="MFC5368367.1"/>
    <property type="molecule type" value="Genomic_DNA"/>
</dbReference>
<evidence type="ECO:0000313" key="4">
    <source>
        <dbReference type="Proteomes" id="UP001596201"/>
    </source>
</evidence>
<dbReference type="RefSeq" id="WP_227230645.1">
    <property type="nucleotide sequence ID" value="NZ_JAJCVJ010000002.1"/>
</dbReference>
<dbReference type="Proteomes" id="UP001596201">
    <property type="component" value="Unassembled WGS sequence"/>
</dbReference>
<dbReference type="Pfam" id="PF20068">
    <property type="entry name" value="Amphi-Trp"/>
    <property type="match status" value="1"/>
</dbReference>
<feature type="domain" description="Amphi-Trp" evidence="2">
    <location>
        <begin position="1"/>
        <end position="89"/>
    </location>
</feature>
<feature type="compositionally biased region" description="Acidic residues" evidence="1">
    <location>
        <begin position="69"/>
        <end position="92"/>
    </location>
</feature>
<accession>A0ABD5RF47</accession>
<protein>
    <submittedName>
        <fullName evidence="3">Amphi-Trp domain-containing protein</fullName>
    </submittedName>
</protein>
<name>A0ABD5RF47_9EURY</name>